<gene>
    <name evidence="1" type="ORF">F2Q68_00003697</name>
</gene>
<dbReference type="AlphaFoldDB" id="A0A8S9J7B3"/>
<evidence type="ECO:0000313" key="2">
    <source>
        <dbReference type="Proteomes" id="UP000712281"/>
    </source>
</evidence>
<organism evidence="1 2">
    <name type="scientific">Brassica cretica</name>
    <name type="common">Mustard</name>
    <dbReference type="NCBI Taxonomy" id="69181"/>
    <lineage>
        <taxon>Eukaryota</taxon>
        <taxon>Viridiplantae</taxon>
        <taxon>Streptophyta</taxon>
        <taxon>Embryophyta</taxon>
        <taxon>Tracheophyta</taxon>
        <taxon>Spermatophyta</taxon>
        <taxon>Magnoliopsida</taxon>
        <taxon>eudicotyledons</taxon>
        <taxon>Gunneridae</taxon>
        <taxon>Pentapetalae</taxon>
        <taxon>rosids</taxon>
        <taxon>malvids</taxon>
        <taxon>Brassicales</taxon>
        <taxon>Brassicaceae</taxon>
        <taxon>Brassiceae</taxon>
        <taxon>Brassica</taxon>
    </lineage>
</organism>
<reference evidence="1" key="1">
    <citation type="submission" date="2019-12" db="EMBL/GenBank/DDBJ databases">
        <title>Genome sequencing and annotation of Brassica cretica.</title>
        <authorList>
            <person name="Studholme D.J."/>
            <person name="Sarris P.F."/>
        </authorList>
    </citation>
    <scope>NUCLEOTIDE SEQUENCE</scope>
    <source>
        <strain evidence="1">PFS-001/15</strain>
        <tissue evidence="1">Leaf</tissue>
    </source>
</reference>
<comment type="caution">
    <text evidence="1">The sequence shown here is derived from an EMBL/GenBank/DDBJ whole genome shotgun (WGS) entry which is preliminary data.</text>
</comment>
<accession>A0A8S9J7B3</accession>
<proteinExistence type="predicted"/>
<evidence type="ECO:0000313" key="1">
    <source>
        <dbReference type="EMBL" id="KAF2577146.1"/>
    </source>
</evidence>
<name>A0A8S9J7B3_BRACR</name>
<dbReference type="EMBL" id="QGKW02001660">
    <property type="protein sequence ID" value="KAF2577146.1"/>
    <property type="molecule type" value="Genomic_DNA"/>
</dbReference>
<dbReference type="Proteomes" id="UP000712281">
    <property type="component" value="Unassembled WGS sequence"/>
</dbReference>
<sequence>MKIDDNFIFVASEVSSFEIRPQIVDPPETAALAATEETGGSRERSPAAFAVGFDQGDLPMVPSASSSCSALVSEEVVVGLLWREEREEIEKVGGGRWA</sequence>
<protein>
    <submittedName>
        <fullName evidence="1">Uncharacterized protein</fullName>
    </submittedName>
</protein>